<feature type="signal peptide" evidence="1">
    <location>
        <begin position="1"/>
        <end position="26"/>
    </location>
</feature>
<accession>A0A238W0P2</accession>
<feature type="chain" id="PRO_5012240937" evidence="1">
    <location>
        <begin position="27"/>
        <end position="411"/>
    </location>
</feature>
<dbReference type="SUPFAM" id="SSF49464">
    <property type="entry name" value="Carboxypeptidase regulatory domain-like"/>
    <property type="match status" value="1"/>
</dbReference>
<evidence type="ECO:0000313" key="2">
    <source>
        <dbReference type="EMBL" id="SNR39987.1"/>
    </source>
</evidence>
<protein>
    <submittedName>
        <fullName evidence="2">CarboxypepD_reg-like domain-containing protein</fullName>
    </submittedName>
</protein>
<name>A0A238W0P2_9BACT</name>
<reference evidence="3" key="1">
    <citation type="submission" date="2017-06" db="EMBL/GenBank/DDBJ databases">
        <authorList>
            <person name="Varghese N."/>
            <person name="Submissions S."/>
        </authorList>
    </citation>
    <scope>NUCLEOTIDE SEQUENCE [LARGE SCALE GENOMIC DNA]</scope>
    <source>
        <strain evidence="3">DSM 28041</strain>
    </source>
</reference>
<dbReference type="Pfam" id="PF13715">
    <property type="entry name" value="CarbopepD_reg_2"/>
    <property type="match status" value="1"/>
</dbReference>
<dbReference type="RefSeq" id="WP_089331827.1">
    <property type="nucleotide sequence ID" value="NZ_FZNS01000002.1"/>
</dbReference>
<dbReference type="EMBL" id="FZNS01000002">
    <property type="protein sequence ID" value="SNR39987.1"/>
    <property type="molecule type" value="Genomic_DNA"/>
</dbReference>
<dbReference type="Proteomes" id="UP000198310">
    <property type="component" value="Unassembled WGS sequence"/>
</dbReference>
<gene>
    <name evidence="2" type="ORF">SAMN06269173_102108</name>
</gene>
<dbReference type="Gene3D" id="2.60.40.1120">
    <property type="entry name" value="Carboxypeptidase-like, regulatory domain"/>
    <property type="match status" value="1"/>
</dbReference>
<keyword evidence="3" id="KW-1185">Reference proteome</keyword>
<dbReference type="InterPro" id="IPR008969">
    <property type="entry name" value="CarboxyPept-like_regulatory"/>
</dbReference>
<evidence type="ECO:0000313" key="3">
    <source>
        <dbReference type="Proteomes" id="UP000198310"/>
    </source>
</evidence>
<organism evidence="2 3">
    <name type="scientific">Hymenobacter mucosus</name>
    <dbReference type="NCBI Taxonomy" id="1411120"/>
    <lineage>
        <taxon>Bacteria</taxon>
        <taxon>Pseudomonadati</taxon>
        <taxon>Bacteroidota</taxon>
        <taxon>Cytophagia</taxon>
        <taxon>Cytophagales</taxon>
        <taxon>Hymenobacteraceae</taxon>
        <taxon>Hymenobacter</taxon>
    </lineage>
</organism>
<sequence length="411" mass="46835">MVASILRIRFLVLALLMGAGSYQAHGQGTLSGIVRDSLTREPLELASIFLASTTYGASTNDKGQFSVRNVPAGQYDLIISYLGYSLYKRTITVGNGPQTLDLQLKPSTQHLQEVVVRPGSNRPGDYEKFAETFLGRTVFSRQCRIRNPKAVYVQYNADRNELTASSPTFLQVDNAALGYRIKYYSLEFTLNFREQYMSFYGWPVFQEMKPRNERQRQQWLQNRQRAYRGSLPHFLRSVYLNQVAAEGFLVQKMRVVPNPRFPRADSLAKALRQARHNQPFSPADQDSIARWTKVPRAFSLLYTAPRPIDSLRETDSGRVWLRFRDYVQITYRHEAPDPNYQPVRPVGAPSLPAPTQQVSTLMLHPLRAEVQANGQLLEPLAVFTDGYWGFEKMGEFLPTDYLPPTSAAPVR</sequence>
<keyword evidence="1" id="KW-0732">Signal</keyword>
<dbReference type="AlphaFoldDB" id="A0A238W0P2"/>
<evidence type="ECO:0000256" key="1">
    <source>
        <dbReference type="SAM" id="SignalP"/>
    </source>
</evidence>
<proteinExistence type="predicted"/>